<dbReference type="Proteomes" id="UP001243375">
    <property type="component" value="Unassembled WGS sequence"/>
</dbReference>
<evidence type="ECO:0000313" key="1">
    <source>
        <dbReference type="EMBL" id="KAJ9123334.1"/>
    </source>
</evidence>
<accession>A0ACC2XIV0</accession>
<gene>
    <name evidence="1" type="ORF">QFC22_001533</name>
</gene>
<organism evidence="1 2">
    <name type="scientific">Naganishia vaughanmartiniae</name>
    <dbReference type="NCBI Taxonomy" id="1424756"/>
    <lineage>
        <taxon>Eukaryota</taxon>
        <taxon>Fungi</taxon>
        <taxon>Dikarya</taxon>
        <taxon>Basidiomycota</taxon>
        <taxon>Agaricomycotina</taxon>
        <taxon>Tremellomycetes</taxon>
        <taxon>Filobasidiales</taxon>
        <taxon>Filobasidiaceae</taxon>
        <taxon>Naganishia</taxon>
    </lineage>
</organism>
<evidence type="ECO:0000313" key="2">
    <source>
        <dbReference type="Proteomes" id="UP001243375"/>
    </source>
</evidence>
<keyword evidence="2" id="KW-1185">Reference proteome</keyword>
<dbReference type="EMBL" id="JASBWU010000003">
    <property type="protein sequence ID" value="KAJ9123334.1"/>
    <property type="molecule type" value="Genomic_DNA"/>
</dbReference>
<reference evidence="1" key="1">
    <citation type="submission" date="2023-04" db="EMBL/GenBank/DDBJ databases">
        <title>Draft Genome sequencing of Naganishia species isolated from polar environments using Oxford Nanopore Technology.</title>
        <authorList>
            <person name="Leo P."/>
            <person name="Venkateswaran K."/>
        </authorList>
    </citation>
    <scope>NUCLEOTIDE SEQUENCE</scope>
    <source>
        <strain evidence="1">MNA-CCFEE 5425</strain>
    </source>
</reference>
<comment type="caution">
    <text evidence="1">The sequence shown here is derived from an EMBL/GenBank/DDBJ whole genome shotgun (WGS) entry which is preliminary data.</text>
</comment>
<proteinExistence type="predicted"/>
<name>A0ACC2XIV0_9TREE</name>
<sequence>MKTANEMDKKDGRAGEKLVNGGTAIFQHLPEIHKLKKEKEAGCQPDAVYDKALPKWRASLRRKLIYSLRAENELLATLQEKIRTPWMDRYFYWTAIFGTHTFFMTALPMCFWFGGDVHGRA</sequence>
<protein>
    <submittedName>
        <fullName evidence="1">Uncharacterized protein</fullName>
    </submittedName>
</protein>